<dbReference type="InterPro" id="IPR027417">
    <property type="entry name" value="P-loop_NTPase"/>
</dbReference>
<evidence type="ECO:0000256" key="4">
    <source>
        <dbReference type="ARBA" id="ARBA00022840"/>
    </source>
</evidence>
<dbReference type="GO" id="GO:0005524">
    <property type="term" value="F:ATP binding"/>
    <property type="evidence" value="ECO:0007669"/>
    <property type="project" value="UniProtKB-KW"/>
</dbReference>
<evidence type="ECO:0000313" key="6">
    <source>
        <dbReference type="EMBL" id="TVO66134.1"/>
    </source>
</evidence>
<name>A0A557RLT0_9GAMM</name>
<dbReference type="PROSITE" id="PS50893">
    <property type="entry name" value="ABC_TRANSPORTER_2"/>
    <property type="match status" value="1"/>
</dbReference>
<evidence type="ECO:0000256" key="1">
    <source>
        <dbReference type="ARBA" id="ARBA00005417"/>
    </source>
</evidence>
<dbReference type="InterPro" id="IPR003439">
    <property type="entry name" value="ABC_transporter-like_ATP-bd"/>
</dbReference>
<dbReference type="GO" id="GO:0140359">
    <property type="term" value="F:ABC-type transporter activity"/>
    <property type="evidence" value="ECO:0007669"/>
    <property type="project" value="InterPro"/>
</dbReference>
<keyword evidence="2" id="KW-0813">Transport</keyword>
<dbReference type="RefSeq" id="WP_144233730.1">
    <property type="nucleotide sequence ID" value="NZ_VMKP01000001.1"/>
</dbReference>
<dbReference type="Gene3D" id="2.70.50.60">
    <property type="entry name" value="abc- transporter (atp binding component) like domain"/>
    <property type="match status" value="1"/>
</dbReference>
<dbReference type="Pfam" id="PF14524">
    <property type="entry name" value="Wzt_C"/>
    <property type="match status" value="1"/>
</dbReference>
<dbReference type="CDD" id="cd10147">
    <property type="entry name" value="Wzt_C-like"/>
    <property type="match status" value="1"/>
</dbReference>
<reference evidence="6 7" key="1">
    <citation type="submission" date="2019-07" db="EMBL/GenBank/DDBJ databases">
        <title>Reclasification of Spiribacter aquaticus.</title>
        <authorList>
            <person name="Leon M.J."/>
            <person name="Sanchez-Porro C."/>
            <person name="Ventosa A."/>
        </authorList>
    </citation>
    <scope>NUCLEOTIDE SEQUENCE [LARGE SCALE GENOMIC DNA]</scope>
    <source>
        <strain evidence="6 7">SP30</strain>
    </source>
</reference>
<dbReference type="Pfam" id="PF00005">
    <property type="entry name" value="ABC_tran"/>
    <property type="match status" value="1"/>
</dbReference>
<keyword evidence="3" id="KW-0547">Nucleotide-binding</keyword>
<dbReference type="GO" id="GO:0016020">
    <property type="term" value="C:membrane"/>
    <property type="evidence" value="ECO:0007669"/>
    <property type="project" value="InterPro"/>
</dbReference>
<dbReference type="EMBL" id="VMKP01000001">
    <property type="protein sequence ID" value="TVO66134.1"/>
    <property type="molecule type" value="Genomic_DNA"/>
</dbReference>
<evidence type="ECO:0000256" key="2">
    <source>
        <dbReference type="ARBA" id="ARBA00022448"/>
    </source>
</evidence>
<dbReference type="InterPro" id="IPR050683">
    <property type="entry name" value="Bact_Polysacc_Export_ATP-bd"/>
</dbReference>
<evidence type="ECO:0000313" key="7">
    <source>
        <dbReference type="Proteomes" id="UP000316688"/>
    </source>
</evidence>
<evidence type="ECO:0000259" key="5">
    <source>
        <dbReference type="PROSITE" id="PS50893"/>
    </source>
</evidence>
<dbReference type="Gene3D" id="3.40.50.300">
    <property type="entry name" value="P-loop containing nucleotide triphosphate hydrolases"/>
    <property type="match status" value="1"/>
</dbReference>
<sequence>MLEVTDLCKQFRLYDQPVDRLKEAITRRTRHRLHQGLNGVSFRVAPGETLGVIGRNGAGKSTLLKIVTGVMMPDRGRVHTDGRTTGLLELGTGFNAELTGRQNIIANGLLLGLTRREVDERVDAIIDFAELDAFIDEPVRTYSSGMVMRLGFSSAIHAEPSCFVVDEALSVGDAHFQQKCMRRIRDFQARGGSILFVSHDLNAVKMLCDRAVVLEHGTVMADTTPDAAVNQYNRLISGREEDTERDHAAFEDGFGYGTGAARVVGAELAGEDSGAETVASGEWVNIRLVIQAEHPVPDLTCGILLRDRFGQDIYGVNTHYLEERLALSPDDCIELRFRICAELASGHYTLTVALHSAENHLENCYHWCDNLLQLQVAGVRTHPFAGVCRLPTECAIGSAEGPMFKKRIAGS</sequence>
<dbReference type="InterPro" id="IPR029439">
    <property type="entry name" value="Wzt_C"/>
</dbReference>
<dbReference type="SMART" id="SM00382">
    <property type="entry name" value="AAA"/>
    <property type="match status" value="1"/>
</dbReference>
<dbReference type="AlphaFoldDB" id="A0A557RLT0"/>
<accession>A0A557RLT0</accession>
<organism evidence="6 7">
    <name type="scientific">Spiribacter aquaticus</name>
    <dbReference type="NCBI Taxonomy" id="1935996"/>
    <lineage>
        <taxon>Bacteria</taxon>
        <taxon>Pseudomonadati</taxon>
        <taxon>Pseudomonadota</taxon>
        <taxon>Gammaproteobacteria</taxon>
        <taxon>Chromatiales</taxon>
        <taxon>Ectothiorhodospiraceae</taxon>
        <taxon>Spiribacter</taxon>
    </lineage>
</organism>
<dbReference type="PANTHER" id="PTHR46743">
    <property type="entry name" value="TEICHOIC ACIDS EXPORT ATP-BINDING PROTEIN TAGH"/>
    <property type="match status" value="1"/>
</dbReference>
<dbReference type="InterPro" id="IPR015860">
    <property type="entry name" value="ABC_transpr_TagH-like"/>
</dbReference>
<comment type="similarity">
    <text evidence="1">Belongs to the ABC transporter superfamily.</text>
</comment>
<dbReference type="CDD" id="cd03220">
    <property type="entry name" value="ABC_KpsT_Wzt"/>
    <property type="match status" value="1"/>
</dbReference>
<dbReference type="Proteomes" id="UP000316688">
    <property type="component" value="Unassembled WGS sequence"/>
</dbReference>
<proteinExistence type="inferred from homology"/>
<feature type="domain" description="ABC transporter" evidence="5">
    <location>
        <begin position="19"/>
        <end position="241"/>
    </location>
</feature>
<comment type="caution">
    <text evidence="6">The sequence shown here is derived from an EMBL/GenBank/DDBJ whole genome shotgun (WGS) entry which is preliminary data.</text>
</comment>
<dbReference type="PANTHER" id="PTHR46743:SF2">
    <property type="entry name" value="TEICHOIC ACIDS EXPORT ATP-BINDING PROTEIN TAGH"/>
    <property type="match status" value="1"/>
</dbReference>
<keyword evidence="4 6" id="KW-0067">ATP-binding</keyword>
<keyword evidence="7" id="KW-1185">Reference proteome</keyword>
<dbReference type="GO" id="GO:0016887">
    <property type="term" value="F:ATP hydrolysis activity"/>
    <property type="evidence" value="ECO:0007669"/>
    <property type="project" value="InterPro"/>
</dbReference>
<evidence type="ECO:0000256" key="3">
    <source>
        <dbReference type="ARBA" id="ARBA00022741"/>
    </source>
</evidence>
<dbReference type="SUPFAM" id="SSF52540">
    <property type="entry name" value="P-loop containing nucleoside triphosphate hydrolases"/>
    <property type="match status" value="1"/>
</dbReference>
<dbReference type="InterPro" id="IPR003593">
    <property type="entry name" value="AAA+_ATPase"/>
</dbReference>
<protein>
    <submittedName>
        <fullName evidence="6">ABC transporter ATP-binding protein</fullName>
    </submittedName>
</protein>
<gene>
    <name evidence="6" type="ORF">FPL11_00025</name>
</gene>